<sequence length="225" mass="24091">MAALKPLKVLYHLHPNLDTLDFTGPLEILSHATLPGSSTAAFNPTITAVEPTVTSSQKCTFNRHIPLSEAYEHLADYDVLVIPGGGVSDPGGVLEKKVEPLGLVKAFADLPKKEDRSVRTLLSVCTGSLILEEAGVLDGHSATTHPVYYGEFEKICAAKGKTEVLKERFVVNEVDEGKGLRIVTAGGVSSGLDASLWLVKETVGQKIAENVAEIVQHAWRQGVVL</sequence>
<organism evidence="2 3">
    <name type="scientific">Lachnellula suecica</name>
    <dbReference type="NCBI Taxonomy" id="602035"/>
    <lineage>
        <taxon>Eukaryota</taxon>
        <taxon>Fungi</taxon>
        <taxon>Dikarya</taxon>
        <taxon>Ascomycota</taxon>
        <taxon>Pezizomycotina</taxon>
        <taxon>Leotiomycetes</taxon>
        <taxon>Helotiales</taxon>
        <taxon>Lachnaceae</taxon>
        <taxon>Lachnellula</taxon>
    </lineage>
</organism>
<dbReference type="InterPro" id="IPR052158">
    <property type="entry name" value="INH-QAR"/>
</dbReference>
<dbReference type="Gene3D" id="3.40.50.880">
    <property type="match status" value="1"/>
</dbReference>
<keyword evidence="3" id="KW-1185">Reference proteome</keyword>
<feature type="domain" description="DJ-1/PfpI" evidence="1">
    <location>
        <begin position="8"/>
        <end position="190"/>
    </location>
</feature>
<dbReference type="PANTHER" id="PTHR43130:SF3">
    <property type="entry name" value="HTH-TYPE TRANSCRIPTIONAL REGULATOR RV1931C"/>
    <property type="match status" value="1"/>
</dbReference>
<evidence type="ECO:0000313" key="2">
    <source>
        <dbReference type="EMBL" id="TVY80574.1"/>
    </source>
</evidence>
<dbReference type="EMBL" id="QGMK01000657">
    <property type="protein sequence ID" value="TVY80574.1"/>
    <property type="molecule type" value="Genomic_DNA"/>
</dbReference>
<protein>
    <submittedName>
        <fullName evidence="2">Isonitrile hydratase</fullName>
    </submittedName>
</protein>
<name>A0A8T9C9V8_9HELO</name>
<evidence type="ECO:0000259" key="1">
    <source>
        <dbReference type="Pfam" id="PF01965"/>
    </source>
</evidence>
<dbReference type="PANTHER" id="PTHR43130">
    <property type="entry name" value="ARAC-FAMILY TRANSCRIPTIONAL REGULATOR"/>
    <property type="match status" value="1"/>
</dbReference>
<dbReference type="AlphaFoldDB" id="A0A8T9C9V8"/>
<gene>
    <name evidence="2" type="primary">inhA_1</name>
    <name evidence="2" type="ORF">LSUE1_G004470</name>
</gene>
<reference evidence="2 3" key="1">
    <citation type="submission" date="2018-05" db="EMBL/GenBank/DDBJ databases">
        <title>Genome sequencing and assembly of the regulated plant pathogen Lachnellula willkommii and related sister species for the development of diagnostic species identification markers.</title>
        <authorList>
            <person name="Giroux E."/>
            <person name="Bilodeau G."/>
        </authorList>
    </citation>
    <scope>NUCLEOTIDE SEQUENCE [LARGE SCALE GENOMIC DNA]</scope>
    <source>
        <strain evidence="2 3">CBS 268.59</strain>
    </source>
</reference>
<dbReference type="InterPro" id="IPR002818">
    <property type="entry name" value="DJ-1/PfpI"/>
</dbReference>
<dbReference type="InterPro" id="IPR029062">
    <property type="entry name" value="Class_I_gatase-like"/>
</dbReference>
<comment type="caution">
    <text evidence="2">The sequence shown here is derived from an EMBL/GenBank/DDBJ whole genome shotgun (WGS) entry which is preliminary data.</text>
</comment>
<accession>A0A8T9C9V8</accession>
<dbReference type="OrthoDB" id="543156at2759"/>
<dbReference type="Proteomes" id="UP000469558">
    <property type="component" value="Unassembled WGS sequence"/>
</dbReference>
<proteinExistence type="predicted"/>
<dbReference type="SUPFAM" id="SSF52317">
    <property type="entry name" value="Class I glutamine amidotransferase-like"/>
    <property type="match status" value="1"/>
</dbReference>
<evidence type="ECO:0000313" key="3">
    <source>
        <dbReference type="Proteomes" id="UP000469558"/>
    </source>
</evidence>
<dbReference type="Pfam" id="PF01965">
    <property type="entry name" value="DJ-1_PfpI"/>
    <property type="match status" value="1"/>
</dbReference>